<proteinExistence type="predicted"/>
<dbReference type="SUPFAM" id="SSF140376">
    <property type="entry name" value="ChaB-like"/>
    <property type="match status" value="1"/>
</dbReference>
<dbReference type="Proteomes" id="UP000076925">
    <property type="component" value="Unassembled WGS sequence"/>
</dbReference>
<organism evidence="1 2">
    <name type="scientific">Scytonema hofmannii PCC 7110</name>
    <dbReference type="NCBI Taxonomy" id="128403"/>
    <lineage>
        <taxon>Bacteria</taxon>
        <taxon>Bacillati</taxon>
        <taxon>Cyanobacteriota</taxon>
        <taxon>Cyanophyceae</taxon>
        <taxon>Nostocales</taxon>
        <taxon>Scytonemataceae</taxon>
        <taxon>Scytonema</taxon>
    </lineage>
</organism>
<reference evidence="1 2" key="1">
    <citation type="journal article" date="2013" name="Genome Biol. Evol.">
        <title>Genomes of Stigonematalean cyanobacteria (subsection V) and the evolution of oxygenic photosynthesis from prokaryotes to plastids.</title>
        <authorList>
            <person name="Dagan T."/>
            <person name="Roettger M."/>
            <person name="Stucken K."/>
            <person name="Landan G."/>
            <person name="Koch R."/>
            <person name="Major P."/>
            <person name="Gould S.B."/>
            <person name="Goremykin V.V."/>
            <person name="Rippka R."/>
            <person name="Tandeau de Marsac N."/>
            <person name="Gugger M."/>
            <person name="Lockhart P.J."/>
            <person name="Allen J.F."/>
            <person name="Brune I."/>
            <person name="Maus I."/>
            <person name="Puhler A."/>
            <person name="Martin W.F."/>
        </authorList>
    </citation>
    <scope>NUCLEOTIDE SEQUENCE [LARGE SCALE GENOMIC DNA]</scope>
    <source>
        <strain evidence="1 2">PCC 7110</strain>
    </source>
</reference>
<gene>
    <name evidence="1" type="ORF">WA1_02130</name>
</gene>
<evidence type="ECO:0000313" key="1">
    <source>
        <dbReference type="EMBL" id="KYC43966.1"/>
    </source>
</evidence>
<dbReference type="InterPro" id="IPR037205">
    <property type="entry name" value="ChaB_sf"/>
</dbReference>
<dbReference type="Gene3D" id="1.10.1740.70">
    <property type="entry name" value="ChaB"/>
    <property type="match status" value="1"/>
</dbReference>
<dbReference type="STRING" id="128403.WA1_02130"/>
<evidence type="ECO:0000313" key="2">
    <source>
        <dbReference type="Proteomes" id="UP000076925"/>
    </source>
</evidence>
<accession>A0A139XGZ7</accession>
<dbReference type="AlphaFoldDB" id="A0A139XGZ7"/>
<name>A0A139XGZ7_9CYAN</name>
<protein>
    <submittedName>
        <fullName evidence="1">Cation transport regulator ChaB</fullName>
    </submittedName>
</protein>
<dbReference type="InterPro" id="IPR009317">
    <property type="entry name" value="ChaB"/>
</dbReference>
<sequence>MKPKLENRSKSMKVDELAQDLREQLPQEAQQIFVAAFNAAQSDGISEEGARQIAWNSVRNQYGQDKNGNWYAKGEVTAQHYKAVTSGGN</sequence>
<keyword evidence="2" id="KW-1185">Reference proteome</keyword>
<comment type="caution">
    <text evidence="1">The sequence shown here is derived from an EMBL/GenBank/DDBJ whole genome shotgun (WGS) entry which is preliminary data.</text>
</comment>
<dbReference type="Pfam" id="PF06150">
    <property type="entry name" value="ChaB"/>
    <property type="match status" value="1"/>
</dbReference>
<dbReference type="EMBL" id="ANNX02000012">
    <property type="protein sequence ID" value="KYC43966.1"/>
    <property type="molecule type" value="Genomic_DNA"/>
</dbReference>